<keyword evidence="3" id="KW-1185">Reference proteome</keyword>
<proteinExistence type="predicted"/>
<reference evidence="2 3" key="1">
    <citation type="journal article" date="2016" name="Nat. Commun.">
        <title>Extremotolerant tardigrade genome and improved radiotolerance of human cultured cells by tardigrade-unique protein.</title>
        <authorList>
            <person name="Hashimoto T."/>
            <person name="Horikawa D.D."/>
            <person name="Saito Y."/>
            <person name="Kuwahara H."/>
            <person name="Kozuka-Hata H."/>
            <person name="Shin-I T."/>
            <person name="Minakuchi Y."/>
            <person name="Ohishi K."/>
            <person name="Motoyama A."/>
            <person name="Aizu T."/>
            <person name="Enomoto A."/>
            <person name="Kondo K."/>
            <person name="Tanaka S."/>
            <person name="Hara Y."/>
            <person name="Koshikawa S."/>
            <person name="Sagara H."/>
            <person name="Miura T."/>
            <person name="Yokobori S."/>
            <person name="Miyagawa K."/>
            <person name="Suzuki Y."/>
            <person name="Kubo T."/>
            <person name="Oyama M."/>
            <person name="Kohara Y."/>
            <person name="Fujiyama A."/>
            <person name="Arakawa K."/>
            <person name="Katayama T."/>
            <person name="Toyoda A."/>
            <person name="Kunieda T."/>
        </authorList>
    </citation>
    <scope>NUCLEOTIDE SEQUENCE [LARGE SCALE GENOMIC DNA]</scope>
    <source>
        <strain evidence="2 3">YOKOZUNA-1</strain>
    </source>
</reference>
<sequence>MTARIDLRILKTFSHIQYPTRSTCRHSSPPRLKVRSVNTHHKASETD</sequence>
<feature type="region of interest" description="Disordered" evidence="1">
    <location>
        <begin position="20"/>
        <end position="47"/>
    </location>
</feature>
<accession>A0A1D1VVF0</accession>
<dbReference type="AlphaFoldDB" id="A0A1D1VVF0"/>
<protein>
    <submittedName>
        <fullName evidence="2">Uncharacterized protein</fullName>
    </submittedName>
</protein>
<evidence type="ECO:0000313" key="2">
    <source>
        <dbReference type="EMBL" id="GAV02964.1"/>
    </source>
</evidence>
<organism evidence="2 3">
    <name type="scientific">Ramazzottius varieornatus</name>
    <name type="common">Water bear</name>
    <name type="synonym">Tardigrade</name>
    <dbReference type="NCBI Taxonomy" id="947166"/>
    <lineage>
        <taxon>Eukaryota</taxon>
        <taxon>Metazoa</taxon>
        <taxon>Ecdysozoa</taxon>
        <taxon>Tardigrada</taxon>
        <taxon>Eutardigrada</taxon>
        <taxon>Parachela</taxon>
        <taxon>Hypsibioidea</taxon>
        <taxon>Ramazzottiidae</taxon>
        <taxon>Ramazzottius</taxon>
    </lineage>
</organism>
<evidence type="ECO:0000313" key="3">
    <source>
        <dbReference type="Proteomes" id="UP000186922"/>
    </source>
</evidence>
<feature type="compositionally biased region" description="Basic residues" evidence="1">
    <location>
        <begin position="32"/>
        <end position="41"/>
    </location>
</feature>
<dbReference type="EMBL" id="BDGG01000009">
    <property type="protein sequence ID" value="GAV02964.1"/>
    <property type="molecule type" value="Genomic_DNA"/>
</dbReference>
<evidence type="ECO:0000256" key="1">
    <source>
        <dbReference type="SAM" id="MobiDB-lite"/>
    </source>
</evidence>
<comment type="caution">
    <text evidence="2">The sequence shown here is derived from an EMBL/GenBank/DDBJ whole genome shotgun (WGS) entry which is preliminary data.</text>
</comment>
<name>A0A1D1VVF0_RAMVA</name>
<gene>
    <name evidence="2" type="primary">RvY_13462-1</name>
    <name evidence="2" type="synonym">RvY_13462.1</name>
    <name evidence="2" type="ORF">RvY_13462</name>
</gene>
<dbReference type="Proteomes" id="UP000186922">
    <property type="component" value="Unassembled WGS sequence"/>
</dbReference>